<accession>A0A4P9VGA8</accession>
<keyword evidence="2" id="KW-1185">Reference proteome</keyword>
<comment type="caution">
    <text evidence="1">The sequence shown here is derived from an EMBL/GenBank/DDBJ whole genome shotgun (WGS) entry which is preliminary data.</text>
</comment>
<dbReference type="AlphaFoldDB" id="A0A4P9VGA8"/>
<organism evidence="1 2">
    <name type="scientific">Zooshikella ganghwensis</name>
    <dbReference type="NCBI Taxonomy" id="202772"/>
    <lineage>
        <taxon>Bacteria</taxon>
        <taxon>Pseudomonadati</taxon>
        <taxon>Pseudomonadota</taxon>
        <taxon>Gammaproteobacteria</taxon>
        <taxon>Oceanospirillales</taxon>
        <taxon>Zooshikellaceae</taxon>
        <taxon>Zooshikella</taxon>
    </lineage>
</organism>
<protein>
    <submittedName>
        <fullName evidence="1">Uncharacterized protein</fullName>
    </submittedName>
</protein>
<evidence type="ECO:0000313" key="1">
    <source>
        <dbReference type="EMBL" id="RDH41310.1"/>
    </source>
</evidence>
<dbReference type="Proteomes" id="UP000257039">
    <property type="component" value="Unassembled WGS sequence"/>
</dbReference>
<evidence type="ECO:0000313" key="2">
    <source>
        <dbReference type="Proteomes" id="UP000257039"/>
    </source>
</evidence>
<dbReference type="RefSeq" id="WP_094789937.1">
    <property type="nucleotide sequence ID" value="NZ_NDXW01000010.1"/>
</dbReference>
<dbReference type="EMBL" id="NDXW01000010">
    <property type="protein sequence ID" value="RDH41310.1"/>
    <property type="molecule type" value="Genomic_DNA"/>
</dbReference>
<reference evidence="1 2" key="1">
    <citation type="submission" date="2017-04" db="EMBL/GenBank/DDBJ databases">
        <title>Draft genome sequence of Zooshikella ganghwensis VG4 isolated from Red Sea sediments.</title>
        <authorList>
            <person name="Rehman Z."/>
            <person name="Alam I."/>
            <person name="Kamau A."/>
            <person name="Bajic V."/>
            <person name="Leiknes T."/>
        </authorList>
    </citation>
    <scope>NUCLEOTIDE SEQUENCE [LARGE SCALE GENOMIC DNA]</scope>
    <source>
        <strain evidence="1 2">VG4</strain>
    </source>
</reference>
<name>A0A4P9VGA8_9GAMM</name>
<gene>
    <name evidence="1" type="ORF">B9G39_29005</name>
</gene>
<proteinExistence type="predicted"/>
<sequence length="148" mass="16966">MIENNEIARSLAILIREAIHRSLIALENTGALNLEKLRRKYHSPDGQYWILVKENIDYTVANLVVDWDGVESILVWIIADGFNRSMVDLEKAKAIDRTKMKQKYIGVGSEYYDIVTKEMQSCIPIWSEFIGQFKTTGQISNIELTSVL</sequence>